<keyword evidence="3" id="KW-1133">Transmembrane helix</keyword>
<dbReference type="PANTHER" id="PTHR21419">
    <property type="match status" value="1"/>
</dbReference>
<evidence type="ECO:0000256" key="3">
    <source>
        <dbReference type="ARBA" id="ARBA00022989"/>
    </source>
</evidence>
<gene>
    <name evidence="6" type="ORF">ACFQJ9_15865</name>
</gene>
<evidence type="ECO:0000256" key="4">
    <source>
        <dbReference type="ARBA" id="ARBA00023136"/>
    </source>
</evidence>
<dbReference type="InterPro" id="IPR015943">
    <property type="entry name" value="WD40/YVTN_repeat-like_dom_sf"/>
</dbReference>
<evidence type="ECO:0000256" key="2">
    <source>
        <dbReference type="ARBA" id="ARBA00022692"/>
    </source>
</evidence>
<dbReference type="Proteomes" id="UP001596447">
    <property type="component" value="Unassembled WGS sequence"/>
</dbReference>
<name>A0ABD5Z6R7_9EURY</name>
<evidence type="ECO:0000256" key="1">
    <source>
        <dbReference type="ARBA" id="ARBA00004167"/>
    </source>
</evidence>
<dbReference type="InterPro" id="IPR011047">
    <property type="entry name" value="Quinoprotein_ADH-like_sf"/>
</dbReference>
<dbReference type="EMBL" id="JBHTAR010000011">
    <property type="protein sequence ID" value="MFC7200866.1"/>
    <property type="molecule type" value="Genomic_DNA"/>
</dbReference>
<dbReference type="RefSeq" id="WP_279527630.1">
    <property type="nucleotide sequence ID" value="NZ_CP122312.1"/>
</dbReference>
<dbReference type="GO" id="GO:0016020">
    <property type="term" value="C:membrane"/>
    <property type="evidence" value="ECO:0007669"/>
    <property type="project" value="UniProtKB-SubCell"/>
</dbReference>
<dbReference type="AlphaFoldDB" id="A0ABD5Z6R7"/>
<organism evidence="6 7">
    <name type="scientific">Halospeciosus flavus</name>
    <dbReference type="NCBI Taxonomy" id="3032283"/>
    <lineage>
        <taxon>Archaea</taxon>
        <taxon>Methanobacteriati</taxon>
        <taxon>Methanobacteriota</taxon>
        <taxon>Stenosarchaea group</taxon>
        <taxon>Halobacteria</taxon>
        <taxon>Halobacteriales</taxon>
        <taxon>Halobacteriaceae</taxon>
        <taxon>Halospeciosus</taxon>
    </lineage>
</organism>
<accession>A0ABD5Z6R7</accession>
<dbReference type="Pfam" id="PF13360">
    <property type="entry name" value="PQQ_2"/>
    <property type="match status" value="1"/>
</dbReference>
<feature type="domain" description="Pyrrolo-quinoline quinone repeat" evidence="5">
    <location>
        <begin position="253"/>
        <end position="395"/>
    </location>
</feature>
<comment type="caution">
    <text evidence="6">The sequence shown here is derived from an EMBL/GenBank/DDBJ whole genome shotgun (WGS) entry which is preliminary data.</text>
</comment>
<evidence type="ECO:0000313" key="7">
    <source>
        <dbReference type="Proteomes" id="UP001596447"/>
    </source>
</evidence>
<sequence>MRPRTALVLALVLVGAAGGAAFFALGGDRGGSLSADWVSETSRPDQVNHHPVVAERIDGEAYIAAPVSTVSPDEADCALVQLDGQGTVRWRYAIADSACATHGIGDPVFADYDGDGELEVLASTTENRLYGFDARTGDVELTFPLASFGYSQPAVVTVPEHRALVADFYGNVFSVGPNGSAAWNYSMGTVVVSDLLVEDVVGDSTPEIAVGGSKRLALLTPEGTTVWTRNVSAQFLVSARVDGESTLFASKGETVRALDGNGSVLWRERTGVRPALHGVVDADGDEAPEVFVSVRGHVLALDARTGDTEWKTTVVPDTLVFAPVVGDLDADGDAEVVATSNDGTVWVLDANSGDVLASYNRDVKIWTHATVSDYDGDGRDEVLVVFGDGRVVSLSYRAAE</sequence>
<dbReference type="SUPFAM" id="SSF50998">
    <property type="entry name" value="Quinoprotein alcohol dehydrogenase-like"/>
    <property type="match status" value="1"/>
</dbReference>
<evidence type="ECO:0000259" key="5">
    <source>
        <dbReference type="Pfam" id="PF13360"/>
    </source>
</evidence>
<proteinExistence type="predicted"/>
<dbReference type="InterPro" id="IPR045232">
    <property type="entry name" value="FAM234"/>
</dbReference>
<dbReference type="Gene3D" id="2.130.10.10">
    <property type="entry name" value="YVTN repeat-like/Quinoprotein amine dehydrogenase"/>
    <property type="match status" value="2"/>
</dbReference>
<protein>
    <submittedName>
        <fullName evidence="6">PQQ-binding-like beta-propeller repeat protein</fullName>
    </submittedName>
</protein>
<dbReference type="InterPro" id="IPR018391">
    <property type="entry name" value="PQQ_b-propeller_rpt"/>
</dbReference>
<comment type="subcellular location">
    <subcellularLocation>
        <location evidence="1">Membrane</location>
        <topology evidence="1">Single-pass membrane protein</topology>
    </subcellularLocation>
</comment>
<keyword evidence="2" id="KW-0812">Transmembrane</keyword>
<keyword evidence="4" id="KW-0472">Membrane</keyword>
<keyword evidence="7" id="KW-1185">Reference proteome</keyword>
<dbReference type="PANTHER" id="PTHR21419:SF23">
    <property type="entry name" value="PROTEIN DEFECTIVE IN EXINE FORMATION 1"/>
    <property type="match status" value="1"/>
</dbReference>
<evidence type="ECO:0000313" key="6">
    <source>
        <dbReference type="EMBL" id="MFC7200866.1"/>
    </source>
</evidence>
<reference evidence="6 7" key="1">
    <citation type="journal article" date="2019" name="Int. J. Syst. Evol. Microbiol.">
        <title>The Global Catalogue of Microorganisms (GCM) 10K type strain sequencing project: providing services to taxonomists for standard genome sequencing and annotation.</title>
        <authorList>
            <consortium name="The Broad Institute Genomics Platform"/>
            <consortium name="The Broad Institute Genome Sequencing Center for Infectious Disease"/>
            <person name="Wu L."/>
            <person name="Ma J."/>
        </authorList>
    </citation>
    <scope>NUCLEOTIDE SEQUENCE [LARGE SCALE GENOMIC DNA]</scope>
    <source>
        <strain evidence="6 7">XZGYJ-43</strain>
    </source>
</reference>
<dbReference type="InterPro" id="IPR002372">
    <property type="entry name" value="PQQ_rpt_dom"/>
</dbReference>
<dbReference type="SMART" id="SM00564">
    <property type="entry name" value="PQQ"/>
    <property type="match status" value="4"/>
</dbReference>